<dbReference type="InterPro" id="IPR036166">
    <property type="entry name" value="YxeA-like_sf"/>
</dbReference>
<sequence>MKKTWIAITGVVVVGGGLLTYAGGETIDRFNPLVKEKDMYALPKEAAKPDPAHDGKRYFYMLNGVDESGNENTIKVGAAGKDEYINSYLKVHIKGKYVYEFEAVKENEVPEKIKEKLKNN</sequence>
<reference evidence="1 2" key="1">
    <citation type="submission" date="2016-10" db="EMBL/GenBank/DDBJ databases">
        <title>Comparative genomics of Bacillus thuringiensis reveals a path to pathogens against multiple invertebrate hosts.</title>
        <authorList>
            <person name="Zheng J."/>
            <person name="Gao Q."/>
            <person name="Liu H."/>
            <person name="Peng D."/>
            <person name="Ruan L."/>
            <person name="Sun M."/>
        </authorList>
    </citation>
    <scope>NUCLEOTIDE SEQUENCE [LARGE SCALE GENOMIC DNA]</scope>
    <source>
        <strain evidence="1">T30001</strain>
    </source>
</reference>
<dbReference type="EMBL" id="MOOV01000295">
    <property type="protein sequence ID" value="OUB82046.1"/>
    <property type="molecule type" value="Genomic_DNA"/>
</dbReference>
<dbReference type="InterPro" id="IPR006542">
    <property type="entry name" value="DUF1093"/>
</dbReference>
<protein>
    <recommendedName>
        <fullName evidence="3">YxeA family protein</fullName>
    </recommendedName>
</protein>
<organism evidence="1 2">
    <name type="scientific">Bacillus thuringiensis subsp. medellin</name>
    <dbReference type="NCBI Taxonomy" id="79672"/>
    <lineage>
        <taxon>Bacteria</taxon>
        <taxon>Bacillati</taxon>
        <taxon>Bacillota</taxon>
        <taxon>Bacilli</taxon>
        <taxon>Bacillales</taxon>
        <taxon>Bacillaceae</taxon>
        <taxon>Bacillus</taxon>
        <taxon>Bacillus cereus group</taxon>
    </lineage>
</organism>
<evidence type="ECO:0000313" key="2">
    <source>
        <dbReference type="Proteomes" id="UP000195160"/>
    </source>
</evidence>
<name>A0A9X6R825_BACTV</name>
<accession>A0A9X6R825</accession>
<proteinExistence type="predicted"/>
<comment type="caution">
    <text evidence="1">The sequence shown here is derived from an EMBL/GenBank/DDBJ whole genome shotgun (WGS) entry which is preliminary data.</text>
</comment>
<dbReference type="SUPFAM" id="SSF159121">
    <property type="entry name" value="BC4932-like"/>
    <property type="match status" value="1"/>
</dbReference>
<dbReference type="PANTHER" id="PTHR36433">
    <property type="entry name" value="HYPOTHETICAL CYTOSOLIC PROTEIN"/>
    <property type="match status" value="1"/>
</dbReference>
<dbReference type="Pfam" id="PF06486">
    <property type="entry name" value="DUF1093"/>
    <property type="match status" value="1"/>
</dbReference>
<evidence type="ECO:0000313" key="1">
    <source>
        <dbReference type="EMBL" id="OUB82046.1"/>
    </source>
</evidence>
<gene>
    <name evidence="1" type="ORF">BK784_38905</name>
</gene>
<dbReference type="NCBIfam" id="TIGR01655">
    <property type="entry name" value="yxeA_fam"/>
    <property type="match status" value="1"/>
</dbReference>
<dbReference type="RefSeq" id="WP_088071741.1">
    <property type="nucleotide sequence ID" value="NZ_MOOV01000295.1"/>
</dbReference>
<dbReference type="Gene3D" id="2.40.50.480">
    <property type="match status" value="1"/>
</dbReference>
<dbReference type="AlphaFoldDB" id="A0A9X6R825"/>
<evidence type="ECO:0008006" key="3">
    <source>
        <dbReference type="Google" id="ProtNLM"/>
    </source>
</evidence>
<dbReference type="Proteomes" id="UP000195160">
    <property type="component" value="Unassembled WGS sequence"/>
</dbReference>